<feature type="transmembrane region" description="Helical" evidence="1">
    <location>
        <begin position="92"/>
        <end position="111"/>
    </location>
</feature>
<evidence type="ECO:0000313" key="3">
    <source>
        <dbReference type="Proteomes" id="UP000005505"/>
    </source>
</evidence>
<name>I0T0C0_STRMT</name>
<evidence type="ECO:0000313" key="2">
    <source>
        <dbReference type="EMBL" id="EID29073.1"/>
    </source>
</evidence>
<feature type="transmembrane region" description="Helical" evidence="1">
    <location>
        <begin position="198"/>
        <end position="218"/>
    </location>
</feature>
<evidence type="ECO:0000256" key="1">
    <source>
        <dbReference type="SAM" id="Phobius"/>
    </source>
</evidence>
<accession>I0T0C0</accession>
<feature type="transmembrane region" description="Helical" evidence="1">
    <location>
        <begin position="20"/>
        <end position="37"/>
    </location>
</feature>
<dbReference type="OrthoDB" id="2217542at2"/>
<reference evidence="2 3" key="1">
    <citation type="submission" date="2012-02" db="EMBL/GenBank/DDBJ databases">
        <authorList>
            <person name="Harkins D.M."/>
            <person name="Madupu R."/>
            <person name="Durkin A.S."/>
            <person name="Torralba M."/>
            <person name="Methe B."/>
            <person name="Sutton G.G."/>
            <person name="Nelson K.E."/>
        </authorList>
    </citation>
    <scope>NUCLEOTIDE SEQUENCE [LARGE SCALE GENOMIC DNA]</scope>
    <source>
        <strain evidence="2 3">SK575</strain>
    </source>
</reference>
<sequence length="253" mass="29538">MGWIHICDSKMSNVDNIRKIHIIVWGAYLFLSLRAPLISSTEYFLLIFLAFIYSIVSLPLYSVKNKIVSICLAINSILLMSFPILINKFFPGNVSTYIVLISIFILEFLIFNKIGRDFDTRLASEYRKISQFKSKMSQSPWIKYLEISSFILTIFPFILHGTVDNRVLALIFLIKICVDTTIKLLLNRIFNSSEMMKRRIFSLFALDLMVYIFLSYVLVIQKDGYLFSILLIFSNFSVPFIKEKEYELFKNSK</sequence>
<gene>
    <name evidence="2" type="ORF">HMPREF1048_1976</name>
</gene>
<feature type="transmembrane region" description="Helical" evidence="1">
    <location>
        <begin position="141"/>
        <end position="161"/>
    </location>
</feature>
<keyword evidence="1" id="KW-0472">Membrane</keyword>
<comment type="caution">
    <text evidence="2">The sequence shown here is derived from an EMBL/GenBank/DDBJ whole genome shotgun (WGS) entry which is preliminary data.</text>
</comment>
<proteinExistence type="predicted"/>
<feature type="transmembrane region" description="Helical" evidence="1">
    <location>
        <begin position="224"/>
        <end position="241"/>
    </location>
</feature>
<keyword evidence="1" id="KW-1133">Transmembrane helix</keyword>
<organism evidence="2 3">
    <name type="scientific">Streptococcus mitis SK575</name>
    <dbReference type="NCBI Taxonomy" id="1095736"/>
    <lineage>
        <taxon>Bacteria</taxon>
        <taxon>Bacillati</taxon>
        <taxon>Bacillota</taxon>
        <taxon>Bacilli</taxon>
        <taxon>Lactobacillales</taxon>
        <taxon>Streptococcaceae</taxon>
        <taxon>Streptococcus</taxon>
        <taxon>Streptococcus mitis group</taxon>
    </lineage>
</organism>
<dbReference type="Proteomes" id="UP000005505">
    <property type="component" value="Unassembled WGS sequence"/>
</dbReference>
<feature type="transmembrane region" description="Helical" evidence="1">
    <location>
        <begin position="67"/>
        <end position="86"/>
    </location>
</feature>
<dbReference type="PATRIC" id="fig|1095736.3.peg.492"/>
<dbReference type="AlphaFoldDB" id="I0T0C0"/>
<dbReference type="EMBL" id="AICU01000026">
    <property type="protein sequence ID" value="EID29073.1"/>
    <property type="molecule type" value="Genomic_DNA"/>
</dbReference>
<keyword evidence="1" id="KW-0812">Transmembrane</keyword>
<feature type="transmembrane region" description="Helical" evidence="1">
    <location>
        <begin position="43"/>
        <end position="60"/>
    </location>
</feature>
<protein>
    <submittedName>
        <fullName evidence="2">Putative membrane protein</fullName>
    </submittedName>
</protein>
<feature type="transmembrane region" description="Helical" evidence="1">
    <location>
        <begin position="167"/>
        <end position="186"/>
    </location>
</feature>